<dbReference type="AlphaFoldDB" id="A0A1I7WRH1"/>
<proteinExistence type="predicted"/>
<name>A0A1I7WRH1_HETBA</name>
<keyword evidence="1" id="KW-1185">Reference proteome</keyword>
<evidence type="ECO:0000313" key="1">
    <source>
        <dbReference type="Proteomes" id="UP000095283"/>
    </source>
</evidence>
<dbReference type="Proteomes" id="UP000095283">
    <property type="component" value="Unplaced"/>
</dbReference>
<protein>
    <submittedName>
        <fullName evidence="2">Uncharacterized protein</fullName>
    </submittedName>
</protein>
<evidence type="ECO:0000313" key="2">
    <source>
        <dbReference type="WBParaSite" id="Hba_07752"/>
    </source>
</evidence>
<organism evidence="1 2">
    <name type="scientific">Heterorhabditis bacteriophora</name>
    <name type="common">Entomopathogenic nematode worm</name>
    <dbReference type="NCBI Taxonomy" id="37862"/>
    <lineage>
        <taxon>Eukaryota</taxon>
        <taxon>Metazoa</taxon>
        <taxon>Ecdysozoa</taxon>
        <taxon>Nematoda</taxon>
        <taxon>Chromadorea</taxon>
        <taxon>Rhabditida</taxon>
        <taxon>Rhabditina</taxon>
        <taxon>Rhabditomorpha</taxon>
        <taxon>Strongyloidea</taxon>
        <taxon>Heterorhabditidae</taxon>
        <taxon>Heterorhabditis</taxon>
    </lineage>
</organism>
<accession>A0A1I7WRH1</accession>
<dbReference type="WBParaSite" id="Hba_07752">
    <property type="protein sequence ID" value="Hba_07752"/>
    <property type="gene ID" value="Hba_07752"/>
</dbReference>
<reference evidence="2" key="1">
    <citation type="submission" date="2016-11" db="UniProtKB">
        <authorList>
            <consortium name="WormBaseParasite"/>
        </authorList>
    </citation>
    <scope>IDENTIFICATION</scope>
</reference>
<sequence>MNKTDTAFVAMGGVMVERVVGYSCRLISQSAIPLDFHFYIIFNNINFVWADFQADICPWCEESRENKLYNPVSLLLIIRNNCLNGFYIHRINMVYSL</sequence>